<dbReference type="Proteomes" id="UP000769528">
    <property type="component" value="Unassembled WGS sequence"/>
</dbReference>
<dbReference type="Gene3D" id="1.20.1250.20">
    <property type="entry name" value="MFS general substrate transporter like domains"/>
    <property type="match status" value="2"/>
</dbReference>
<evidence type="ECO:0000256" key="7">
    <source>
        <dbReference type="SAM" id="Phobius"/>
    </source>
</evidence>
<evidence type="ECO:0000256" key="4">
    <source>
        <dbReference type="ARBA" id="ARBA00022989"/>
    </source>
</evidence>
<comment type="subcellular location">
    <subcellularLocation>
        <location evidence="1">Membrane</location>
        <topology evidence="1">Multi-pass membrane protein</topology>
    </subcellularLocation>
</comment>
<sequence>MAEYKEQFEVEVNSVEKPEESRKPFNKWRFLFFNSDDHPDNDTLFDGEPYTIDNMLQYESDGFRLDKSKLPFWKKFLGFCWDGYFLAPSERKYLFKLDFFLFFYSIIAQFIKDLDQSAILNSYVSGMKEDLNMYGANDYNLLTTYFNIGYLATSILMSALAKTLRPSFFLPLCEVFWTIIVMSSAAATTKYQIFGLRFIQGIAEAASFPGLVMVITEWYSVESLGKRVFMLDATSSVSAMFAGYIQTGAYTHLNGKYGIPGWKWVFIIDGIISMPVSVIGFFCLPDFPQNSRASWLNKKDRQFALSRAKAHKKVKPAPMTVQAVIKVFFNPKLYLFISPYVLGLIGSIGFNYLALYLKSLGTFSVQQINLIPTAENAVTFLSMLIAGALSDYFGNRVAFLAFHHTVGIICCILLSIWHFPSAFLIFIYIFSGTSFSQTITISWFAETFYDEPDLKGLSIGIGNTLIFAFTAFLPLAIFKTKDAPHYPIGYQVSIVFWVTSAISNVVFYFYAKNHNKKRLEANVIEEQEKGEVDKKSE</sequence>
<dbReference type="InterPro" id="IPR011701">
    <property type="entry name" value="MFS"/>
</dbReference>
<evidence type="ECO:0000313" key="9">
    <source>
        <dbReference type="EMBL" id="KAH3670253.1"/>
    </source>
</evidence>
<dbReference type="GO" id="GO:0022857">
    <property type="term" value="F:transmembrane transporter activity"/>
    <property type="evidence" value="ECO:0007669"/>
    <property type="project" value="InterPro"/>
</dbReference>
<comment type="caution">
    <text evidence="9">The sequence shown here is derived from an EMBL/GenBank/DDBJ whole genome shotgun (WGS) entry which is preliminary data.</text>
</comment>
<comment type="similarity">
    <text evidence="6">Belongs to the major facilitator superfamily. Allantoate permease family.</text>
</comment>
<dbReference type="InterPro" id="IPR020846">
    <property type="entry name" value="MFS_dom"/>
</dbReference>
<protein>
    <recommendedName>
        <fullName evidence="8">Major facilitator superfamily (MFS) profile domain-containing protein</fullName>
    </recommendedName>
</protein>
<accession>A0A9P8PDH8</accession>
<evidence type="ECO:0000256" key="5">
    <source>
        <dbReference type="ARBA" id="ARBA00023136"/>
    </source>
</evidence>
<feature type="transmembrane region" description="Helical" evidence="7">
    <location>
        <begin position="490"/>
        <end position="511"/>
    </location>
</feature>
<feature type="domain" description="Major facilitator superfamily (MFS) profile" evidence="8">
    <location>
        <begin position="101"/>
        <end position="518"/>
    </location>
</feature>
<feature type="transmembrane region" description="Helical" evidence="7">
    <location>
        <begin position="401"/>
        <end position="419"/>
    </location>
</feature>
<reference evidence="9" key="1">
    <citation type="journal article" date="2021" name="Open Biol.">
        <title>Shared evolutionary footprints suggest mitochondrial oxidative damage underlies multiple complex I losses in fungi.</title>
        <authorList>
            <person name="Schikora-Tamarit M.A."/>
            <person name="Marcet-Houben M."/>
            <person name="Nosek J."/>
            <person name="Gabaldon T."/>
        </authorList>
    </citation>
    <scope>NUCLEOTIDE SEQUENCE</scope>
    <source>
        <strain evidence="9">CBS6341</strain>
    </source>
</reference>
<feature type="transmembrane region" description="Helical" evidence="7">
    <location>
        <begin position="93"/>
        <end position="111"/>
    </location>
</feature>
<dbReference type="PROSITE" id="PS50850">
    <property type="entry name" value="MFS"/>
    <property type="match status" value="1"/>
</dbReference>
<dbReference type="GO" id="GO:0016020">
    <property type="term" value="C:membrane"/>
    <property type="evidence" value="ECO:0007669"/>
    <property type="project" value="UniProtKB-SubCell"/>
</dbReference>
<name>A0A9P8PDH8_9ASCO</name>
<dbReference type="EMBL" id="JAEUBF010001309">
    <property type="protein sequence ID" value="KAH3670253.1"/>
    <property type="molecule type" value="Genomic_DNA"/>
</dbReference>
<evidence type="ECO:0000313" key="10">
    <source>
        <dbReference type="Proteomes" id="UP000769528"/>
    </source>
</evidence>
<dbReference type="OrthoDB" id="3639251at2759"/>
<evidence type="ECO:0000259" key="8">
    <source>
        <dbReference type="PROSITE" id="PS50850"/>
    </source>
</evidence>
<evidence type="ECO:0000256" key="6">
    <source>
        <dbReference type="ARBA" id="ARBA00037968"/>
    </source>
</evidence>
<feature type="transmembrane region" description="Helical" evidence="7">
    <location>
        <begin position="425"/>
        <end position="445"/>
    </location>
</feature>
<dbReference type="AlphaFoldDB" id="A0A9P8PDH8"/>
<feature type="transmembrane region" description="Helical" evidence="7">
    <location>
        <begin position="333"/>
        <end position="357"/>
    </location>
</feature>
<keyword evidence="10" id="KW-1185">Reference proteome</keyword>
<dbReference type="Pfam" id="PF07690">
    <property type="entry name" value="MFS_1"/>
    <property type="match status" value="1"/>
</dbReference>
<dbReference type="PANTHER" id="PTHR43791:SF43">
    <property type="entry name" value="MAJOR FACILITATOR SUPERFAMILY (MFS) PROFILE DOMAIN-CONTAINING PROTEIN"/>
    <property type="match status" value="1"/>
</dbReference>
<feature type="transmembrane region" description="Helical" evidence="7">
    <location>
        <begin position="265"/>
        <end position="284"/>
    </location>
</feature>
<dbReference type="SUPFAM" id="SSF103473">
    <property type="entry name" value="MFS general substrate transporter"/>
    <property type="match status" value="1"/>
</dbReference>
<keyword evidence="5 7" id="KW-0472">Membrane</keyword>
<keyword evidence="3 7" id="KW-0812">Transmembrane</keyword>
<evidence type="ECO:0000256" key="2">
    <source>
        <dbReference type="ARBA" id="ARBA00022448"/>
    </source>
</evidence>
<evidence type="ECO:0000256" key="3">
    <source>
        <dbReference type="ARBA" id="ARBA00022692"/>
    </source>
</evidence>
<dbReference type="FunFam" id="1.20.1250.20:FF:000065">
    <property type="entry name" value="Putative MFS pantothenate transporter"/>
    <property type="match status" value="1"/>
</dbReference>
<keyword evidence="2" id="KW-0813">Transport</keyword>
<reference evidence="9" key="2">
    <citation type="submission" date="2021-01" db="EMBL/GenBank/DDBJ databases">
        <authorList>
            <person name="Schikora-Tamarit M.A."/>
        </authorList>
    </citation>
    <scope>NUCLEOTIDE SEQUENCE</scope>
    <source>
        <strain evidence="9">CBS6341</strain>
    </source>
</reference>
<feature type="transmembrane region" description="Helical" evidence="7">
    <location>
        <begin position="457"/>
        <end position="478"/>
    </location>
</feature>
<feature type="transmembrane region" description="Helical" evidence="7">
    <location>
        <begin position="168"/>
        <end position="187"/>
    </location>
</feature>
<dbReference type="PANTHER" id="PTHR43791">
    <property type="entry name" value="PERMEASE-RELATED"/>
    <property type="match status" value="1"/>
</dbReference>
<feature type="transmembrane region" description="Helical" evidence="7">
    <location>
        <begin position="377"/>
        <end position="394"/>
    </location>
</feature>
<feature type="transmembrane region" description="Helical" evidence="7">
    <location>
        <begin position="142"/>
        <end position="161"/>
    </location>
</feature>
<dbReference type="InterPro" id="IPR036259">
    <property type="entry name" value="MFS_trans_sf"/>
</dbReference>
<evidence type="ECO:0000256" key="1">
    <source>
        <dbReference type="ARBA" id="ARBA00004141"/>
    </source>
</evidence>
<feature type="transmembrane region" description="Helical" evidence="7">
    <location>
        <begin position="193"/>
        <end position="216"/>
    </location>
</feature>
<proteinExistence type="inferred from homology"/>
<organism evidence="9 10">
    <name type="scientific">Wickerhamomyces mucosus</name>
    <dbReference type="NCBI Taxonomy" id="1378264"/>
    <lineage>
        <taxon>Eukaryota</taxon>
        <taxon>Fungi</taxon>
        <taxon>Dikarya</taxon>
        <taxon>Ascomycota</taxon>
        <taxon>Saccharomycotina</taxon>
        <taxon>Saccharomycetes</taxon>
        <taxon>Phaffomycetales</taxon>
        <taxon>Wickerhamomycetaceae</taxon>
        <taxon>Wickerhamomyces</taxon>
    </lineage>
</organism>
<feature type="transmembrane region" description="Helical" evidence="7">
    <location>
        <begin position="228"/>
        <end position="245"/>
    </location>
</feature>
<gene>
    <name evidence="9" type="ORF">WICMUC_004906</name>
</gene>
<keyword evidence="4 7" id="KW-1133">Transmembrane helix</keyword>